<dbReference type="AlphaFoldDB" id="A0A9D3N0R3"/>
<evidence type="ECO:0000313" key="3">
    <source>
        <dbReference type="Proteomes" id="UP000824219"/>
    </source>
</evidence>
<evidence type="ECO:0000256" key="1">
    <source>
        <dbReference type="SAM" id="MobiDB-lite"/>
    </source>
</evidence>
<evidence type="ECO:0000313" key="2">
    <source>
        <dbReference type="EMBL" id="KAG7314183.1"/>
    </source>
</evidence>
<feature type="compositionally biased region" description="Acidic residues" evidence="1">
    <location>
        <begin position="92"/>
        <end position="103"/>
    </location>
</feature>
<protein>
    <submittedName>
        <fullName evidence="2">Uncharacterized protein</fullName>
    </submittedName>
</protein>
<dbReference type="EMBL" id="JAHKSW010000029">
    <property type="protein sequence ID" value="KAG7314183.1"/>
    <property type="molecule type" value="Genomic_DNA"/>
</dbReference>
<reference evidence="2 3" key="1">
    <citation type="submission" date="2021-06" db="EMBL/GenBank/DDBJ databases">
        <title>Chromosome-level genome assembly of the red-tail catfish (Hemibagrus wyckioides).</title>
        <authorList>
            <person name="Shao F."/>
        </authorList>
    </citation>
    <scope>NUCLEOTIDE SEQUENCE [LARGE SCALE GENOMIC DNA]</scope>
    <source>
        <strain evidence="2">EC202008001</strain>
        <tissue evidence="2">Blood</tissue>
    </source>
</reference>
<accession>A0A9D3N0R3</accession>
<organism evidence="2 3">
    <name type="scientific">Hemibagrus wyckioides</name>
    <dbReference type="NCBI Taxonomy" id="337641"/>
    <lineage>
        <taxon>Eukaryota</taxon>
        <taxon>Metazoa</taxon>
        <taxon>Chordata</taxon>
        <taxon>Craniata</taxon>
        <taxon>Vertebrata</taxon>
        <taxon>Euteleostomi</taxon>
        <taxon>Actinopterygii</taxon>
        <taxon>Neopterygii</taxon>
        <taxon>Teleostei</taxon>
        <taxon>Ostariophysi</taxon>
        <taxon>Siluriformes</taxon>
        <taxon>Bagridae</taxon>
        <taxon>Hemibagrus</taxon>
    </lineage>
</organism>
<sequence>MEIHHQSRLSSAGLETRPELTLNPGGRSSVIQQQDYLSSVWLSKKEKMEHSVAPGPSTSQCTTSHGIAAVTARKRRRYRKTNKQTKNLLEISGDDEEDMDDEDKGNVAYENDEEDMDDEAEDDEDKDN</sequence>
<gene>
    <name evidence="2" type="ORF">KOW79_022679</name>
</gene>
<dbReference type="OrthoDB" id="1923775at2759"/>
<keyword evidence="3" id="KW-1185">Reference proteome</keyword>
<proteinExistence type="predicted"/>
<feature type="region of interest" description="Disordered" evidence="1">
    <location>
        <begin position="47"/>
        <end position="128"/>
    </location>
</feature>
<name>A0A9D3N0R3_9TELE</name>
<comment type="caution">
    <text evidence="2">The sequence shown here is derived from an EMBL/GenBank/DDBJ whole genome shotgun (WGS) entry which is preliminary data.</text>
</comment>
<feature type="compositionally biased region" description="Basic residues" evidence="1">
    <location>
        <begin position="72"/>
        <end position="83"/>
    </location>
</feature>
<feature type="compositionally biased region" description="Acidic residues" evidence="1">
    <location>
        <begin position="110"/>
        <end position="128"/>
    </location>
</feature>
<feature type="compositionally biased region" description="Polar residues" evidence="1">
    <location>
        <begin position="56"/>
        <end position="65"/>
    </location>
</feature>
<feature type="region of interest" description="Disordered" evidence="1">
    <location>
        <begin position="1"/>
        <end position="29"/>
    </location>
</feature>
<dbReference type="Proteomes" id="UP000824219">
    <property type="component" value="Linkage Group LG29"/>
</dbReference>